<keyword evidence="3" id="KW-1133">Transmembrane helix</keyword>
<organism evidence="4">
    <name type="scientific">Attheya septentrionalis</name>
    <dbReference type="NCBI Taxonomy" id="420275"/>
    <lineage>
        <taxon>Eukaryota</taxon>
        <taxon>Sar</taxon>
        <taxon>Stramenopiles</taxon>
        <taxon>Ochrophyta</taxon>
        <taxon>Bacillariophyta</taxon>
        <taxon>Coscinodiscophyceae</taxon>
        <taxon>Chaetocerotophycidae</taxon>
        <taxon>Chaetocerotales</taxon>
        <taxon>Attheyaceae</taxon>
        <taxon>Attheya</taxon>
    </lineage>
</organism>
<feature type="transmembrane region" description="Helical" evidence="3">
    <location>
        <begin position="180"/>
        <end position="202"/>
    </location>
</feature>
<feature type="region of interest" description="Disordered" evidence="2">
    <location>
        <begin position="1"/>
        <end position="127"/>
    </location>
</feature>
<evidence type="ECO:0000313" key="4">
    <source>
        <dbReference type="EMBL" id="CAD9812607.1"/>
    </source>
</evidence>
<protein>
    <submittedName>
        <fullName evidence="4">Uncharacterized protein</fullName>
    </submittedName>
</protein>
<evidence type="ECO:0000256" key="3">
    <source>
        <dbReference type="SAM" id="Phobius"/>
    </source>
</evidence>
<keyword evidence="1" id="KW-0175">Coiled coil</keyword>
<feature type="coiled-coil region" evidence="1">
    <location>
        <begin position="204"/>
        <end position="280"/>
    </location>
</feature>
<feature type="compositionally biased region" description="Low complexity" evidence="2">
    <location>
        <begin position="82"/>
        <end position="91"/>
    </location>
</feature>
<reference evidence="4" key="1">
    <citation type="submission" date="2021-01" db="EMBL/GenBank/DDBJ databases">
        <authorList>
            <person name="Corre E."/>
            <person name="Pelletier E."/>
            <person name="Niang G."/>
            <person name="Scheremetjew M."/>
            <person name="Finn R."/>
            <person name="Kale V."/>
            <person name="Holt S."/>
            <person name="Cochrane G."/>
            <person name="Meng A."/>
            <person name="Brown T."/>
            <person name="Cohen L."/>
        </authorList>
    </citation>
    <scope>NUCLEOTIDE SEQUENCE</scope>
    <source>
        <strain evidence="4">CCMP2084</strain>
    </source>
</reference>
<proteinExistence type="predicted"/>
<feature type="compositionally biased region" description="Basic and acidic residues" evidence="2">
    <location>
        <begin position="1"/>
        <end position="10"/>
    </location>
</feature>
<accession>A0A7S2U9C2</accession>
<dbReference type="AlphaFoldDB" id="A0A7S2U9C2"/>
<evidence type="ECO:0000256" key="1">
    <source>
        <dbReference type="SAM" id="Coils"/>
    </source>
</evidence>
<feature type="compositionally biased region" description="Acidic residues" evidence="2">
    <location>
        <begin position="20"/>
        <end position="30"/>
    </location>
</feature>
<sequence length="584" mass="65178">MVYPAVDRRSTKPSRSEYYNFDDSEDDNSDTEEKKVEQDEDDVEKGTSTPPRSVTSSTSNSAKKRSAIEEFKKKSTPKQTGAVAVAVAASAPPTNSYKEAPTPPKRSAPSRSSKYAASKQLDSPTSVATFDTLQSSSSADAMLPSSPRETPQSVVIEHKYAEEKKKGNTVRNCRMAKKPLALIIGLVFFSTAGLAYLLGYFFEIPGLNGQIERLRAEVDRLEVEVDRLEVQVVELTVQVDRLGGEVDRLEDEVDRFEDLNDALEANNKEFKESNEELAANNQVFKDLNAKLNLTTIEFAFLTVQLNDTVFDLRDVNGDLDESTLQLVSQVLSLQRFNSNLTDTLEGYTIVTQNLNEDIGTLAELNKDLDFTVEKFYAEINVLADENQRLETVLQDLTTVVSFFNDTSTELGGTLDEVADFLAEQVNATRVLLIENMYNSFQQRVTNWDCGLRSRFVSEEFANSDFTPIGQAKYVDVIDFLDFRVLSQMCIDRNDFEAFLANDVLSASIPAVDATVNDLNEAVAEYTLDTLEYYFSNDSDGQIGLSVTDWVNAEFKCTNLPLDKRYSYLADAPDGALPSKNLRHL</sequence>
<dbReference type="EMBL" id="HBHQ01006574">
    <property type="protein sequence ID" value="CAD9812607.1"/>
    <property type="molecule type" value="Transcribed_RNA"/>
</dbReference>
<feature type="compositionally biased region" description="Low complexity" evidence="2">
    <location>
        <begin position="107"/>
        <end position="119"/>
    </location>
</feature>
<feature type="compositionally biased region" description="Low complexity" evidence="2">
    <location>
        <begin position="47"/>
        <end position="61"/>
    </location>
</feature>
<keyword evidence="3" id="KW-0472">Membrane</keyword>
<gene>
    <name evidence="4" type="ORF">ASEP1449_LOCUS4432</name>
</gene>
<dbReference type="Gene3D" id="1.10.287.1490">
    <property type="match status" value="1"/>
</dbReference>
<name>A0A7S2U9C2_9STRA</name>
<keyword evidence="3" id="KW-0812">Transmembrane</keyword>
<evidence type="ECO:0000256" key="2">
    <source>
        <dbReference type="SAM" id="MobiDB-lite"/>
    </source>
</evidence>